<dbReference type="Proteomes" id="UP001596052">
    <property type="component" value="Unassembled WGS sequence"/>
</dbReference>
<name>A0ABW0KPY4_9BACT</name>
<evidence type="ECO:0000313" key="10">
    <source>
        <dbReference type="Proteomes" id="UP001596052"/>
    </source>
</evidence>
<evidence type="ECO:0000256" key="3">
    <source>
        <dbReference type="ARBA" id="ARBA00022679"/>
    </source>
</evidence>
<gene>
    <name evidence="9" type="ORF">ACFQDI_09090</name>
</gene>
<organism evidence="9 10">
    <name type="scientific">Prosthecobacter fluviatilis</name>
    <dbReference type="NCBI Taxonomy" id="445931"/>
    <lineage>
        <taxon>Bacteria</taxon>
        <taxon>Pseudomonadati</taxon>
        <taxon>Verrucomicrobiota</taxon>
        <taxon>Verrucomicrobiia</taxon>
        <taxon>Verrucomicrobiales</taxon>
        <taxon>Verrucomicrobiaceae</taxon>
        <taxon>Prosthecobacter</taxon>
    </lineage>
</organism>
<dbReference type="PANTHER" id="PTHR30582">
    <property type="entry name" value="L,D-TRANSPEPTIDASE"/>
    <property type="match status" value="1"/>
</dbReference>
<keyword evidence="6 7" id="KW-0961">Cell wall biogenesis/degradation</keyword>
<feature type="active site" description="Proton donor/acceptor" evidence="7">
    <location>
        <position position="152"/>
    </location>
</feature>
<comment type="similarity">
    <text evidence="2">Belongs to the YkuD family.</text>
</comment>
<dbReference type="InterPro" id="IPR005490">
    <property type="entry name" value="LD_TPept_cat_dom"/>
</dbReference>
<evidence type="ECO:0000256" key="6">
    <source>
        <dbReference type="ARBA" id="ARBA00023316"/>
    </source>
</evidence>
<keyword evidence="3" id="KW-0808">Transferase</keyword>
<feature type="domain" description="L,D-TPase catalytic" evidence="8">
    <location>
        <begin position="50"/>
        <end position="190"/>
    </location>
</feature>
<dbReference type="Pfam" id="PF03734">
    <property type="entry name" value="YkuD"/>
    <property type="match status" value="1"/>
</dbReference>
<reference evidence="10" key="1">
    <citation type="journal article" date="2019" name="Int. J. Syst. Evol. Microbiol.">
        <title>The Global Catalogue of Microorganisms (GCM) 10K type strain sequencing project: providing services to taxonomists for standard genome sequencing and annotation.</title>
        <authorList>
            <consortium name="The Broad Institute Genomics Platform"/>
            <consortium name="The Broad Institute Genome Sequencing Center for Infectious Disease"/>
            <person name="Wu L."/>
            <person name="Ma J."/>
        </authorList>
    </citation>
    <scope>NUCLEOTIDE SEQUENCE [LARGE SCALE GENOMIC DNA]</scope>
    <source>
        <strain evidence="10">CGMCC 4.1469</strain>
    </source>
</reference>
<keyword evidence="5 7" id="KW-0573">Peptidoglycan synthesis</keyword>
<comment type="pathway">
    <text evidence="1 7">Cell wall biogenesis; peptidoglycan biosynthesis.</text>
</comment>
<evidence type="ECO:0000256" key="1">
    <source>
        <dbReference type="ARBA" id="ARBA00004752"/>
    </source>
</evidence>
<dbReference type="InterPro" id="IPR050979">
    <property type="entry name" value="LD-transpeptidase"/>
</dbReference>
<sequence>MPTKLHLCLLLPVCLAACQLVKKQPAAPAFRHPRWHIDEERCAATKPGKVRMDISLASQTAQLLDENACVLVEMDVSPGLPGHETPTGDFVVKEKLPLKRSDLYGQYVRTDGGEVVVARAWEHQGPKPAGTKYLGIAMPFWLRLTDDGVGVHVGGFERGCCTSHGCVRCPEAPQQKCWELCRPGVHVHIHKAAHAAPSKLDP</sequence>
<dbReference type="RefSeq" id="WP_377165664.1">
    <property type="nucleotide sequence ID" value="NZ_JBHSMQ010000003.1"/>
</dbReference>
<dbReference type="PROSITE" id="PS52029">
    <property type="entry name" value="LD_TPASE"/>
    <property type="match status" value="1"/>
</dbReference>
<feature type="active site" description="Nucleophile" evidence="7">
    <location>
        <position position="166"/>
    </location>
</feature>
<dbReference type="CDD" id="cd16913">
    <property type="entry name" value="YkuD_like"/>
    <property type="match status" value="1"/>
</dbReference>
<dbReference type="PANTHER" id="PTHR30582:SF2">
    <property type="entry name" value="L,D-TRANSPEPTIDASE YCIB-RELATED"/>
    <property type="match status" value="1"/>
</dbReference>
<evidence type="ECO:0000313" key="9">
    <source>
        <dbReference type="EMBL" id="MFC5455006.1"/>
    </source>
</evidence>
<comment type="caution">
    <text evidence="9">The sequence shown here is derived from an EMBL/GenBank/DDBJ whole genome shotgun (WGS) entry which is preliminary data.</text>
</comment>
<proteinExistence type="inferred from homology"/>
<keyword evidence="4 7" id="KW-0133">Cell shape</keyword>
<evidence type="ECO:0000259" key="8">
    <source>
        <dbReference type="PROSITE" id="PS52029"/>
    </source>
</evidence>
<accession>A0ABW0KPY4</accession>
<protein>
    <submittedName>
        <fullName evidence="9">L,D-transpeptidase family protein</fullName>
    </submittedName>
</protein>
<evidence type="ECO:0000256" key="4">
    <source>
        <dbReference type="ARBA" id="ARBA00022960"/>
    </source>
</evidence>
<evidence type="ECO:0000256" key="7">
    <source>
        <dbReference type="PROSITE-ProRule" id="PRU01373"/>
    </source>
</evidence>
<keyword evidence="10" id="KW-1185">Reference proteome</keyword>
<dbReference type="SUPFAM" id="SSF141523">
    <property type="entry name" value="L,D-transpeptidase catalytic domain-like"/>
    <property type="match status" value="1"/>
</dbReference>
<dbReference type="EMBL" id="JBHSMQ010000003">
    <property type="protein sequence ID" value="MFC5455006.1"/>
    <property type="molecule type" value="Genomic_DNA"/>
</dbReference>
<dbReference type="Gene3D" id="2.40.440.10">
    <property type="entry name" value="L,D-transpeptidase catalytic domain-like"/>
    <property type="match status" value="1"/>
</dbReference>
<evidence type="ECO:0000256" key="5">
    <source>
        <dbReference type="ARBA" id="ARBA00022984"/>
    </source>
</evidence>
<evidence type="ECO:0000256" key="2">
    <source>
        <dbReference type="ARBA" id="ARBA00005992"/>
    </source>
</evidence>
<dbReference type="InterPro" id="IPR038063">
    <property type="entry name" value="Transpep_catalytic_dom"/>
</dbReference>